<dbReference type="AlphaFoldDB" id="W6MIF5"/>
<gene>
    <name evidence="1" type="ORF">KUCA_T00000092001</name>
</gene>
<dbReference type="RefSeq" id="XP_022456150.1">
    <property type="nucleotide sequence ID" value="XM_022604598.1"/>
</dbReference>
<reference evidence="1" key="2">
    <citation type="submission" date="2014-02" db="EMBL/GenBank/DDBJ databases">
        <title>Complete DNA sequence of /Kuraishia capsulata/ illustrates novel genomic features among budding yeasts (/Saccharomycotina/).</title>
        <authorList>
            <person name="Morales L."/>
            <person name="Noel B."/>
            <person name="Porcel B."/>
            <person name="Marcet-Houben M."/>
            <person name="Hullo M-F."/>
            <person name="Sacerdot C."/>
            <person name="Tekaia F."/>
            <person name="Leh-Louis V."/>
            <person name="Despons L."/>
            <person name="Khanna V."/>
            <person name="Aury J-M."/>
            <person name="Barbe V."/>
            <person name="Couloux A."/>
            <person name="Labadie K."/>
            <person name="Pelletier E."/>
            <person name="Souciet J-L."/>
            <person name="Boekhout T."/>
            <person name="Gabaldon T."/>
            <person name="Wincker P."/>
            <person name="Dujon B."/>
        </authorList>
    </citation>
    <scope>NUCLEOTIDE SEQUENCE</scope>
    <source>
        <strain evidence="1">CBS 1993</strain>
    </source>
</reference>
<proteinExistence type="predicted"/>
<evidence type="ECO:0000313" key="1">
    <source>
        <dbReference type="EMBL" id="CDK24132.1"/>
    </source>
</evidence>
<dbReference type="Proteomes" id="UP000019384">
    <property type="component" value="Unassembled WGS sequence"/>
</dbReference>
<dbReference type="EMBL" id="HG793125">
    <property type="protein sequence ID" value="CDK24132.1"/>
    <property type="molecule type" value="Genomic_DNA"/>
</dbReference>
<name>W6MIF5_9ASCO</name>
<reference evidence="1" key="1">
    <citation type="submission" date="2013-12" db="EMBL/GenBank/DDBJ databases">
        <authorList>
            <person name="Genoscope - CEA"/>
        </authorList>
    </citation>
    <scope>NUCLEOTIDE SEQUENCE</scope>
    <source>
        <strain evidence="1">CBS 1993</strain>
    </source>
</reference>
<dbReference type="GeneID" id="34517538"/>
<sequence length="89" mass="10405">MARRLNAKLLPPKRLVKSKAKSEIFHGKMKSKIERRRDQSEKLAKLRKSDWETINNEVIESREESQKFEIDSKTLTSSGYEVLEDNVEA</sequence>
<keyword evidence="2" id="KW-1185">Reference proteome</keyword>
<accession>W6MIF5</accession>
<protein>
    <submittedName>
        <fullName evidence="1">Uncharacterized protein</fullName>
    </submittedName>
</protein>
<dbReference type="HOGENOM" id="CLU_2455054_0_0_1"/>
<evidence type="ECO:0000313" key="2">
    <source>
        <dbReference type="Proteomes" id="UP000019384"/>
    </source>
</evidence>
<organism evidence="1 2">
    <name type="scientific">Kuraishia capsulata CBS 1993</name>
    <dbReference type="NCBI Taxonomy" id="1382522"/>
    <lineage>
        <taxon>Eukaryota</taxon>
        <taxon>Fungi</taxon>
        <taxon>Dikarya</taxon>
        <taxon>Ascomycota</taxon>
        <taxon>Saccharomycotina</taxon>
        <taxon>Pichiomycetes</taxon>
        <taxon>Pichiales</taxon>
        <taxon>Pichiaceae</taxon>
        <taxon>Kuraishia</taxon>
    </lineage>
</organism>